<dbReference type="RefSeq" id="WP_283408558.1">
    <property type="nucleotide sequence ID" value="NZ_FXUF01000003.1"/>
</dbReference>
<sequence length="198" mass="20802">MTIAIFIAVALGIGAGILVIPPTIIPHMGSLITFGLCLLLFFVGIDVGRQGDLLKKIREMGFRILLVPFMVALGSVLGTMAGGLLLHIPWYQAGAVGAGFGWYSFSAIELSKHSAQLGTLAFITNISREVMALVSIPFVARYIGKLESIAPAGATSMDVTLPIISRSTDGNVAIIAFITGVVLTAIVPVLVPFLMTFG</sequence>
<feature type="transmembrane region" description="Helical" evidence="1">
    <location>
        <begin position="172"/>
        <end position="195"/>
    </location>
</feature>
<gene>
    <name evidence="2" type="ORF">SAMN06296020_103296</name>
</gene>
<name>A0AA46AIG4_9CLOT</name>
<protein>
    <recommendedName>
        <fullName evidence="4">Lysine exporter LysO family protein</fullName>
    </recommendedName>
</protein>
<organism evidence="2 3">
    <name type="scientific">Anoxynatronum buryatiense</name>
    <dbReference type="NCBI Taxonomy" id="489973"/>
    <lineage>
        <taxon>Bacteria</taxon>
        <taxon>Bacillati</taxon>
        <taxon>Bacillota</taxon>
        <taxon>Clostridia</taxon>
        <taxon>Eubacteriales</taxon>
        <taxon>Clostridiaceae</taxon>
        <taxon>Anoxynatronum</taxon>
    </lineage>
</organism>
<evidence type="ECO:0000313" key="2">
    <source>
        <dbReference type="EMBL" id="SMP48955.1"/>
    </source>
</evidence>
<dbReference type="EMBL" id="FXUF01000003">
    <property type="protein sequence ID" value="SMP48955.1"/>
    <property type="molecule type" value="Genomic_DNA"/>
</dbReference>
<reference evidence="2" key="1">
    <citation type="submission" date="2017-05" db="EMBL/GenBank/DDBJ databases">
        <authorList>
            <person name="Varghese N."/>
            <person name="Submissions S."/>
        </authorList>
    </citation>
    <scope>NUCLEOTIDE SEQUENCE</scope>
    <source>
        <strain evidence="2">Su22</strain>
    </source>
</reference>
<feature type="transmembrane region" description="Helical" evidence="1">
    <location>
        <begin position="90"/>
        <end position="108"/>
    </location>
</feature>
<dbReference type="Proteomes" id="UP001158066">
    <property type="component" value="Unassembled WGS sequence"/>
</dbReference>
<evidence type="ECO:0000256" key="1">
    <source>
        <dbReference type="SAM" id="Phobius"/>
    </source>
</evidence>
<evidence type="ECO:0000313" key="3">
    <source>
        <dbReference type="Proteomes" id="UP001158066"/>
    </source>
</evidence>
<dbReference type="GO" id="GO:0005886">
    <property type="term" value="C:plasma membrane"/>
    <property type="evidence" value="ECO:0007669"/>
    <property type="project" value="TreeGrafter"/>
</dbReference>
<accession>A0AA46AIG4</accession>
<dbReference type="AlphaFoldDB" id="A0AA46AIG4"/>
<proteinExistence type="predicted"/>
<feature type="transmembrane region" description="Helical" evidence="1">
    <location>
        <begin position="5"/>
        <end position="25"/>
    </location>
</feature>
<feature type="transmembrane region" description="Helical" evidence="1">
    <location>
        <begin position="60"/>
        <end position="84"/>
    </location>
</feature>
<dbReference type="PANTHER" id="PTHR35804:SF1">
    <property type="entry name" value="LYSINE EXPORTER LYSO"/>
    <property type="match status" value="1"/>
</dbReference>
<dbReference type="GO" id="GO:0015661">
    <property type="term" value="F:L-lysine efflux transmembrane transporter activity"/>
    <property type="evidence" value="ECO:0007669"/>
    <property type="project" value="InterPro"/>
</dbReference>
<dbReference type="PANTHER" id="PTHR35804">
    <property type="entry name" value="LYSINE EXPORTER LYSO"/>
    <property type="match status" value="1"/>
</dbReference>
<comment type="caution">
    <text evidence="2">The sequence shown here is derived from an EMBL/GenBank/DDBJ whole genome shotgun (WGS) entry which is preliminary data.</text>
</comment>
<dbReference type="Pfam" id="PF03956">
    <property type="entry name" value="Lys_export"/>
    <property type="match status" value="1"/>
</dbReference>
<keyword evidence="1" id="KW-1133">Transmembrane helix</keyword>
<keyword evidence="1" id="KW-0472">Membrane</keyword>
<keyword evidence="3" id="KW-1185">Reference proteome</keyword>
<keyword evidence="1" id="KW-0812">Transmembrane</keyword>
<evidence type="ECO:0008006" key="4">
    <source>
        <dbReference type="Google" id="ProtNLM"/>
    </source>
</evidence>
<dbReference type="InterPro" id="IPR005642">
    <property type="entry name" value="LysO"/>
</dbReference>
<feature type="transmembrane region" description="Helical" evidence="1">
    <location>
        <begin position="31"/>
        <end position="48"/>
    </location>
</feature>